<sequence length="85" mass="9139">MARLTALIGRLTAQPTAWMGVQNTGDHPSEAHLQMCSYHGPCTHNDANCRAQHPHSTALATPPPLMPAVAIFVEREHTGLTDATD</sequence>
<dbReference type="Proteomes" id="UP000887565">
    <property type="component" value="Unplaced"/>
</dbReference>
<name>A0A915I9F6_ROMCU</name>
<accession>A0A915I9F6</accession>
<protein>
    <submittedName>
        <fullName evidence="2">C3H1-type domain-containing protein</fullName>
    </submittedName>
</protein>
<keyword evidence="1" id="KW-1185">Reference proteome</keyword>
<dbReference type="AlphaFoldDB" id="A0A915I9F6"/>
<dbReference type="WBParaSite" id="nRc.2.0.1.t10398-RA">
    <property type="protein sequence ID" value="nRc.2.0.1.t10398-RA"/>
    <property type="gene ID" value="nRc.2.0.1.g10398"/>
</dbReference>
<reference evidence="2" key="1">
    <citation type="submission" date="2022-11" db="UniProtKB">
        <authorList>
            <consortium name="WormBaseParasite"/>
        </authorList>
    </citation>
    <scope>IDENTIFICATION</scope>
</reference>
<evidence type="ECO:0000313" key="1">
    <source>
        <dbReference type="Proteomes" id="UP000887565"/>
    </source>
</evidence>
<organism evidence="1 2">
    <name type="scientific">Romanomermis culicivorax</name>
    <name type="common">Nematode worm</name>
    <dbReference type="NCBI Taxonomy" id="13658"/>
    <lineage>
        <taxon>Eukaryota</taxon>
        <taxon>Metazoa</taxon>
        <taxon>Ecdysozoa</taxon>
        <taxon>Nematoda</taxon>
        <taxon>Enoplea</taxon>
        <taxon>Dorylaimia</taxon>
        <taxon>Mermithida</taxon>
        <taxon>Mermithoidea</taxon>
        <taxon>Mermithidae</taxon>
        <taxon>Romanomermis</taxon>
    </lineage>
</organism>
<proteinExistence type="predicted"/>
<evidence type="ECO:0000313" key="2">
    <source>
        <dbReference type="WBParaSite" id="nRc.2.0.1.t10398-RA"/>
    </source>
</evidence>